<dbReference type="Pfam" id="PF01381">
    <property type="entry name" value="HTH_3"/>
    <property type="match status" value="1"/>
</dbReference>
<feature type="domain" description="HTH cro/C1-type" evidence="1">
    <location>
        <begin position="33"/>
        <end position="89"/>
    </location>
</feature>
<proteinExistence type="predicted"/>
<dbReference type="PROSITE" id="PS50943">
    <property type="entry name" value="HTH_CROC1"/>
    <property type="match status" value="1"/>
</dbReference>
<dbReference type="OrthoDB" id="9785949at2"/>
<dbReference type="AlphaFoldDB" id="B3E6D0"/>
<protein>
    <submittedName>
        <fullName evidence="2">Transcriptional regulator, XRE family</fullName>
    </submittedName>
</protein>
<dbReference type="STRING" id="398767.Glov_2564"/>
<name>B3E6D0_TRIL1</name>
<gene>
    <name evidence="2" type="ordered locus">Glov_2564</name>
</gene>
<sequence length="153" mass="17324">MQARHKLIIRQQLDKTLAGLKATNTKVPVKGWIRAIREALGMSGRQLAQRLKVSQPRIPRLEQDELTGSVTIKTMQQVAEALDCAFVYALVPRTSLENTLRGQARLVAQDRIERVAHSMLLEAQSLSAEEQQKSLEATINELVREMPKELWDK</sequence>
<evidence type="ECO:0000259" key="1">
    <source>
        <dbReference type="PROSITE" id="PS50943"/>
    </source>
</evidence>
<dbReference type="InterPro" id="IPR001387">
    <property type="entry name" value="Cro/C1-type_HTH"/>
</dbReference>
<dbReference type="SMART" id="SM00530">
    <property type="entry name" value="HTH_XRE"/>
    <property type="match status" value="1"/>
</dbReference>
<dbReference type="GO" id="GO:0003677">
    <property type="term" value="F:DNA binding"/>
    <property type="evidence" value="ECO:0007669"/>
    <property type="project" value="InterPro"/>
</dbReference>
<evidence type="ECO:0000313" key="2">
    <source>
        <dbReference type="EMBL" id="ACD96277.1"/>
    </source>
</evidence>
<evidence type="ECO:0000313" key="3">
    <source>
        <dbReference type="Proteomes" id="UP000002420"/>
    </source>
</evidence>
<dbReference type="RefSeq" id="WP_012470609.1">
    <property type="nucleotide sequence ID" value="NC_010814.1"/>
</dbReference>
<dbReference type="InterPro" id="IPR010982">
    <property type="entry name" value="Lambda_DNA-bd_dom_sf"/>
</dbReference>
<reference evidence="2 3" key="1">
    <citation type="submission" date="2008-05" db="EMBL/GenBank/DDBJ databases">
        <title>Complete sequence of chromosome of Geobacter lovleyi SZ.</title>
        <authorList>
            <consortium name="US DOE Joint Genome Institute"/>
            <person name="Lucas S."/>
            <person name="Copeland A."/>
            <person name="Lapidus A."/>
            <person name="Glavina del Rio T."/>
            <person name="Dalin E."/>
            <person name="Tice H."/>
            <person name="Bruce D."/>
            <person name="Goodwin L."/>
            <person name="Pitluck S."/>
            <person name="Chertkov O."/>
            <person name="Meincke L."/>
            <person name="Brettin T."/>
            <person name="Detter J.C."/>
            <person name="Han C."/>
            <person name="Tapia R."/>
            <person name="Kuske C.R."/>
            <person name="Schmutz J."/>
            <person name="Larimer F."/>
            <person name="Land M."/>
            <person name="Hauser L."/>
            <person name="Kyrpides N."/>
            <person name="Mikhailova N."/>
            <person name="Sung Y."/>
            <person name="Fletcher K.E."/>
            <person name="Ritalahti K.M."/>
            <person name="Loeffler F.E."/>
            <person name="Richardson P."/>
        </authorList>
    </citation>
    <scope>NUCLEOTIDE SEQUENCE [LARGE SCALE GENOMIC DNA]</scope>
    <source>
        <strain evidence="3">ATCC BAA-1151 / DSM 17278 / SZ</strain>
    </source>
</reference>
<accession>B3E6D0</accession>
<organism evidence="2 3">
    <name type="scientific">Trichlorobacter lovleyi (strain ATCC BAA-1151 / DSM 17278 / SZ)</name>
    <name type="common">Geobacter lovleyi</name>
    <dbReference type="NCBI Taxonomy" id="398767"/>
    <lineage>
        <taxon>Bacteria</taxon>
        <taxon>Pseudomonadati</taxon>
        <taxon>Thermodesulfobacteriota</taxon>
        <taxon>Desulfuromonadia</taxon>
        <taxon>Geobacterales</taxon>
        <taxon>Geobacteraceae</taxon>
        <taxon>Trichlorobacter</taxon>
    </lineage>
</organism>
<dbReference type="eggNOG" id="COG1396">
    <property type="taxonomic scope" value="Bacteria"/>
</dbReference>
<keyword evidence="3" id="KW-1185">Reference proteome</keyword>
<dbReference type="NCBIfam" id="TIGR02612">
    <property type="entry name" value="mob_myst_A"/>
    <property type="match status" value="1"/>
</dbReference>
<dbReference type="InterPro" id="IPR013435">
    <property type="entry name" value="Mobile_mystery_prot_A"/>
</dbReference>
<dbReference type="EMBL" id="CP001089">
    <property type="protein sequence ID" value="ACD96277.1"/>
    <property type="molecule type" value="Genomic_DNA"/>
</dbReference>
<dbReference type="HOGENOM" id="CLU_123886_0_0_7"/>
<dbReference type="CDD" id="cd00093">
    <property type="entry name" value="HTH_XRE"/>
    <property type="match status" value="1"/>
</dbReference>
<dbReference type="KEGG" id="glo:Glov_2564"/>
<dbReference type="SUPFAM" id="SSF47413">
    <property type="entry name" value="lambda repressor-like DNA-binding domains"/>
    <property type="match status" value="1"/>
</dbReference>
<dbReference type="Gene3D" id="1.10.260.40">
    <property type="entry name" value="lambda repressor-like DNA-binding domains"/>
    <property type="match status" value="1"/>
</dbReference>
<dbReference type="Proteomes" id="UP000002420">
    <property type="component" value="Chromosome"/>
</dbReference>